<comment type="caution">
    <text evidence="1">The sequence shown here is derived from an EMBL/GenBank/DDBJ whole genome shotgun (WGS) entry which is preliminary data.</text>
</comment>
<accession>A0ABR6BAV4</accession>
<sequence>MADRNPLWVSDTGGVVTIDDARIGDSALWTPGSSNVSVRKGLRVGSSSLTTQPGLVAQQTVADKTIKIQPFQAVIPASRGTGSYVVTLDAVKNIDLLTSHPAHGSLQTNHLIVAQVSDKTWDSVNGFNVIPVWGTPSGTPTDPTVNTTNGATTNSPDYITLARIRVPANALTITASMIDDLRPPWMVALGGLLPIKDATDRATLTPYDGMGIWRIDRRWAEVYSIAAGGWLVQSDAVCSSTADRDAAITTPYDGQMAYTTDARTLWVRRSTTWQALPYGRIGGSSATSQVAGIVAETVTDSITFTAIAGRRYKLTANFGCFSSAAGDQIQYQMRWQAGSSLTTSGTLFQSQRDGVKATSTRESICMVGEVTGITAGTATIGLSLLRSSGTGTITRDGSAAEVATLILEDVGV</sequence>
<proteinExistence type="predicted"/>
<organism evidence="1 2">
    <name type="scientific">Kutzneria viridogrisea</name>
    <dbReference type="NCBI Taxonomy" id="47990"/>
    <lineage>
        <taxon>Bacteria</taxon>
        <taxon>Bacillati</taxon>
        <taxon>Actinomycetota</taxon>
        <taxon>Actinomycetes</taxon>
        <taxon>Pseudonocardiales</taxon>
        <taxon>Pseudonocardiaceae</taxon>
        <taxon>Kutzneria</taxon>
    </lineage>
</organism>
<dbReference type="RefSeq" id="WP_182836502.1">
    <property type="nucleotide sequence ID" value="NZ_BAAABQ010000065.1"/>
</dbReference>
<reference evidence="1 2" key="1">
    <citation type="submission" date="2020-08" db="EMBL/GenBank/DDBJ databases">
        <title>Genomic Encyclopedia of Archaeal and Bacterial Type Strains, Phase II (KMG-II): from individual species to whole genera.</title>
        <authorList>
            <person name="Goeker M."/>
        </authorList>
    </citation>
    <scope>NUCLEOTIDE SEQUENCE [LARGE SCALE GENOMIC DNA]</scope>
    <source>
        <strain evidence="1 2">DSM 43850</strain>
    </source>
</reference>
<dbReference type="EMBL" id="JACJID010000001">
    <property type="protein sequence ID" value="MBA8923987.1"/>
    <property type="molecule type" value="Genomic_DNA"/>
</dbReference>
<protein>
    <recommendedName>
        <fullName evidence="3">Minor tail protein</fullName>
    </recommendedName>
</protein>
<name>A0ABR6BAV4_9PSEU</name>
<keyword evidence="2" id="KW-1185">Reference proteome</keyword>
<evidence type="ECO:0000313" key="1">
    <source>
        <dbReference type="EMBL" id="MBA8923987.1"/>
    </source>
</evidence>
<gene>
    <name evidence="1" type="ORF">BC739_001184</name>
</gene>
<evidence type="ECO:0008006" key="3">
    <source>
        <dbReference type="Google" id="ProtNLM"/>
    </source>
</evidence>
<evidence type="ECO:0000313" key="2">
    <source>
        <dbReference type="Proteomes" id="UP000517916"/>
    </source>
</evidence>
<dbReference type="Proteomes" id="UP000517916">
    <property type="component" value="Unassembled WGS sequence"/>
</dbReference>